<feature type="transmembrane region" description="Helical" evidence="11">
    <location>
        <begin position="40"/>
        <end position="61"/>
    </location>
</feature>
<dbReference type="NCBIfam" id="TIGR01352">
    <property type="entry name" value="tonB_Cterm"/>
    <property type="match status" value="1"/>
</dbReference>
<feature type="compositionally biased region" description="Pro residues" evidence="10">
    <location>
        <begin position="89"/>
        <end position="101"/>
    </location>
</feature>
<dbReference type="GeneID" id="83066112"/>
<protein>
    <submittedName>
        <fullName evidence="13">TonB family protein</fullName>
    </submittedName>
</protein>
<evidence type="ECO:0000256" key="5">
    <source>
        <dbReference type="ARBA" id="ARBA00022519"/>
    </source>
</evidence>
<dbReference type="GO" id="GO:0055085">
    <property type="term" value="P:transmembrane transport"/>
    <property type="evidence" value="ECO:0007669"/>
    <property type="project" value="InterPro"/>
</dbReference>
<evidence type="ECO:0000256" key="3">
    <source>
        <dbReference type="ARBA" id="ARBA00022448"/>
    </source>
</evidence>
<sequence>MSANALTLAATPRSARTCSRRLHGARGPARPMRAAREREAGWIGMAVTAAVHAALLAWLLGLRTPAPHAAPTPPAAAVVLELSLLPKAPPTPARDLPPGPPQAEREASRARDARPAAQPTSLPPRPQGEIASAPAAAPHSVPTPEPVRNDAPREPAAPAQDRSAASAAAPPDVAAPPAPRYAAARDAAGAGREIPRQWQQLLLGHLERFKRYPRQARRQHQQGVAQVRLSVAGDGRVLAVRIETSSGHPLLDAEALAVAERASPVPAPPPELGEPAQVIVPMEFYIAL</sequence>
<evidence type="ECO:0000256" key="9">
    <source>
        <dbReference type="ARBA" id="ARBA00023136"/>
    </source>
</evidence>
<evidence type="ECO:0000313" key="13">
    <source>
        <dbReference type="EMBL" id="BAV99808.1"/>
    </source>
</evidence>
<evidence type="ECO:0000256" key="6">
    <source>
        <dbReference type="ARBA" id="ARBA00022692"/>
    </source>
</evidence>
<evidence type="ECO:0000256" key="8">
    <source>
        <dbReference type="ARBA" id="ARBA00022989"/>
    </source>
</evidence>
<evidence type="ECO:0000256" key="7">
    <source>
        <dbReference type="ARBA" id="ARBA00022927"/>
    </source>
</evidence>
<feature type="compositionally biased region" description="Basic and acidic residues" evidence="10">
    <location>
        <begin position="103"/>
        <end position="114"/>
    </location>
</feature>
<keyword evidence="8 11" id="KW-1133">Transmembrane helix</keyword>
<dbReference type="InterPro" id="IPR051045">
    <property type="entry name" value="TonB-dependent_transducer"/>
</dbReference>
<dbReference type="PROSITE" id="PS52015">
    <property type="entry name" value="TONB_CTD"/>
    <property type="match status" value="1"/>
</dbReference>
<dbReference type="GO" id="GO:0031992">
    <property type="term" value="F:energy transducer activity"/>
    <property type="evidence" value="ECO:0007669"/>
    <property type="project" value="TreeGrafter"/>
</dbReference>
<accession>A0AAU9ARE3</accession>
<dbReference type="Proteomes" id="UP000218824">
    <property type="component" value="Chromosome"/>
</dbReference>
<dbReference type="InterPro" id="IPR037682">
    <property type="entry name" value="TonB_C"/>
</dbReference>
<feature type="region of interest" description="Disordered" evidence="10">
    <location>
        <begin position="89"/>
        <end position="188"/>
    </location>
</feature>
<dbReference type="Gene3D" id="3.30.1150.10">
    <property type="match status" value="1"/>
</dbReference>
<evidence type="ECO:0000256" key="10">
    <source>
        <dbReference type="SAM" id="MobiDB-lite"/>
    </source>
</evidence>
<reference evidence="13 14" key="1">
    <citation type="journal article" date="2017" name="DNA Res.">
        <title>Complete genome sequence and expression profile of the commercial lytic enzyme producer Lysobacter enzymogenes M497-1.</title>
        <authorList>
            <person name="Takami H."/>
            <person name="Toyoda A."/>
            <person name="Uchiyama I."/>
            <person name="Itoh T."/>
            <person name="Takaki Y."/>
            <person name="Arai W."/>
            <person name="Nishi S."/>
            <person name="Kawai M."/>
            <person name="Shinya K."/>
            <person name="Ikeda H."/>
        </authorList>
    </citation>
    <scope>NUCLEOTIDE SEQUENCE [LARGE SCALE GENOMIC DNA]</scope>
    <source>
        <strain evidence="13 14">M497-1</strain>
    </source>
</reference>
<dbReference type="RefSeq" id="WP_096381010.1">
    <property type="nucleotide sequence ID" value="NZ_AP014940.1"/>
</dbReference>
<dbReference type="GO" id="GO:0098797">
    <property type="term" value="C:plasma membrane protein complex"/>
    <property type="evidence" value="ECO:0007669"/>
    <property type="project" value="TreeGrafter"/>
</dbReference>
<name>A0AAU9ARE3_LYSEN</name>
<evidence type="ECO:0000256" key="2">
    <source>
        <dbReference type="ARBA" id="ARBA00006555"/>
    </source>
</evidence>
<keyword evidence="4" id="KW-1003">Cell membrane</keyword>
<evidence type="ECO:0000256" key="11">
    <source>
        <dbReference type="SAM" id="Phobius"/>
    </source>
</evidence>
<dbReference type="InterPro" id="IPR006260">
    <property type="entry name" value="TonB/TolA_C"/>
</dbReference>
<keyword evidence="7" id="KW-0653">Protein transport</keyword>
<dbReference type="GO" id="GO:0015031">
    <property type="term" value="P:protein transport"/>
    <property type="evidence" value="ECO:0007669"/>
    <property type="project" value="UniProtKB-KW"/>
</dbReference>
<dbReference type="Pfam" id="PF03544">
    <property type="entry name" value="TonB_C"/>
    <property type="match status" value="1"/>
</dbReference>
<proteinExistence type="inferred from homology"/>
<organism evidence="13 14">
    <name type="scientific">Lysobacter enzymogenes</name>
    <dbReference type="NCBI Taxonomy" id="69"/>
    <lineage>
        <taxon>Bacteria</taxon>
        <taxon>Pseudomonadati</taxon>
        <taxon>Pseudomonadota</taxon>
        <taxon>Gammaproteobacteria</taxon>
        <taxon>Lysobacterales</taxon>
        <taxon>Lysobacteraceae</taxon>
        <taxon>Lysobacter</taxon>
    </lineage>
</organism>
<dbReference type="AlphaFoldDB" id="A0AAU9ARE3"/>
<evidence type="ECO:0000259" key="12">
    <source>
        <dbReference type="PROSITE" id="PS52015"/>
    </source>
</evidence>
<dbReference type="PANTHER" id="PTHR33446:SF2">
    <property type="entry name" value="PROTEIN TONB"/>
    <property type="match status" value="1"/>
</dbReference>
<dbReference type="PANTHER" id="PTHR33446">
    <property type="entry name" value="PROTEIN TONB-RELATED"/>
    <property type="match status" value="1"/>
</dbReference>
<comment type="subcellular location">
    <subcellularLocation>
        <location evidence="1">Cell inner membrane</location>
        <topology evidence="1">Single-pass membrane protein</topology>
        <orientation evidence="1">Periplasmic side</orientation>
    </subcellularLocation>
</comment>
<keyword evidence="6 11" id="KW-0812">Transmembrane</keyword>
<feature type="compositionally biased region" description="Low complexity" evidence="10">
    <location>
        <begin position="131"/>
        <end position="140"/>
    </location>
</feature>
<feature type="compositionally biased region" description="Low complexity" evidence="10">
    <location>
        <begin position="156"/>
        <end position="172"/>
    </location>
</feature>
<evidence type="ECO:0000313" key="14">
    <source>
        <dbReference type="Proteomes" id="UP000218824"/>
    </source>
</evidence>
<dbReference type="SUPFAM" id="SSF74653">
    <property type="entry name" value="TolA/TonB C-terminal domain"/>
    <property type="match status" value="1"/>
</dbReference>
<keyword evidence="3" id="KW-0813">Transport</keyword>
<keyword evidence="5" id="KW-0997">Cell inner membrane</keyword>
<dbReference type="KEGG" id="lem:LEN_4321"/>
<feature type="domain" description="TonB C-terminal" evidence="12">
    <location>
        <begin position="197"/>
        <end position="288"/>
    </location>
</feature>
<comment type="similarity">
    <text evidence="2">Belongs to the TonB family.</text>
</comment>
<evidence type="ECO:0000256" key="1">
    <source>
        <dbReference type="ARBA" id="ARBA00004383"/>
    </source>
</evidence>
<evidence type="ECO:0000256" key="4">
    <source>
        <dbReference type="ARBA" id="ARBA00022475"/>
    </source>
</evidence>
<dbReference type="EMBL" id="AP014940">
    <property type="protein sequence ID" value="BAV99808.1"/>
    <property type="molecule type" value="Genomic_DNA"/>
</dbReference>
<keyword evidence="9 11" id="KW-0472">Membrane</keyword>
<gene>
    <name evidence="13" type="ORF">LEN_4321</name>
</gene>